<dbReference type="STRING" id="1220188.A0A4S3JGK9"/>
<accession>A0A4S3JGK9</accession>
<evidence type="ECO:0008006" key="6">
    <source>
        <dbReference type="Google" id="ProtNLM"/>
    </source>
</evidence>
<organism evidence="4 5">
    <name type="scientific">Aspergillus tanneri</name>
    <dbReference type="NCBI Taxonomy" id="1220188"/>
    <lineage>
        <taxon>Eukaryota</taxon>
        <taxon>Fungi</taxon>
        <taxon>Dikarya</taxon>
        <taxon>Ascomycota</taxon>
        <taxon>Pezizomycotina</taxon>
        <taxon>Eurotiomycetes</taxon>
        <taxon>Eurotiomycetidae</taxon>
        <taxon>Eurotiales</taxon>
        <taxon>Aspergillaceae</taxon>
        <taxon>Aspergillus</taxon>
        <taxon>Aspergillus subgen. Circumdati</taxon>
    </lineage>
</organism>
<evidence type="ECO:0000256" key="3">
    <source>
        <dbReference type="ARBA" id="ARBA00022833"/>
    </source>
</evidence>
<dbReference type="AlphaFoldDB" id="A0A4S3JGK9"/>
<keyword evidence="2" id="KW-0863">Zinc-finger</keyword>
<name>A0A4S3JGK9_9EURO</name>
<keyword evidence="5" id="KW-1185">Reference proteome</keyword>
<keyword evidence="1" id="KW-0479">Metal-binding</keyword>
<evidence type="ECO:0000313" key="5">
    <source>
        <dbReference type="Proteomes" id="UP000308092"/>
    </source>
</evidence>
<dbReference type="VEuPathDB" id="FungiDB:EYZ11_006011"/>
<comment type="caution">
    <text evidence="4">The sequence shown here is derived from an EMBL/GenBank/DDBJ whole genome shotgun (WGS) entry which is preliminary data.</text>
</comment>
<dbReference type="Gene3D" id="3.40.1090.10">
    <property type="entry name" value="Cytosolic phospholipase A2 catalytic domain"/>
    <property type="match status" value="1"/>
</dbReference>
<keyword evidence="3" id="KW-0862">Zinc</keyword>
<evidence type="ECO:0000256" key="2">
    <source>
        <dbReference type="ARBA" id="ARBA00022771"/>
    </source>
</evidence>
<dbReference type="PROSITE" id="PS00518">
    <property type="entry name" value="ZF_RING_1"/>
    <property type="match status" value="1"/>
</dbReference>
<evidence type="ECO:0000313" key="4">
    <source>
        <dbReference type="EMBL" id="THC94529.1"/>
    </source>
</evidence>
<dbReference type="InterPro" id="IPR017907">
    <property type="entry name" value="Znf_RING_CS"/>
</dbReference>
<gene>
    <name evidence="4" type="ORF">EYZ11_006011</name>
</gene>
<dbReference type="Gene3D" id="3.20.20.30">
    <property type="entry name" value="Luciferase-like domain"/>
    <property type="match status" value="1"/>
</dbReference>
<dbReference type="GO" id="GO:0008270">
    <property type="term" value="F:zinc ion binding"/>
    <property type="evidence" value="ECO:0007669"/>
    <property type="project" value="UniProtKB-KW"/>
</dbReference>
<dbReference type="Proteomes" id="UP000308092">
    <property type="component" value="Unassembled WGS sequence"/>
</dbReference>
<dbReference type="InterPro" id="IPR036661">
    <property type="entry name" value="Luciferase-like_sf"/>
</dbReference>
<sequence length="483" mass="53055">MSPRIDSSWLDVAVGDNKTFIIRDYGQLEYIVSGLPNPKQQIPKISVFLGGGTKDSALQALFPYNNIRRTRSTASIGLRVDNLSVENGEPYLFVDGEVGQSISSPHQAQATPGPGVQDHPIAWKAASAQAAVSTIFSRLVFLFADVVCIFVDDFPSIKSCARFLLECGTKRSASSLPVAVRPRVIVVMGGSSDRAREQAEEFKRVLRDENCDHLPRSFSGVNFLSVDRSTDACFRDRLRASIRGRLEDMREARRDNGALFSGLHLQGLFDLAVKHLALLLEPRAVFRTLYRSPIIRGMRDYEGQMGQTVFGTPVDDITGQVESEFVSQFYSVVSHGTLTADHRRDHLLTINHELGKVQSAKICLYCLVRTAQHPQSCHHALCDQCAQIFGYPAHDAEYQFTVSTCLICLSGGTMVIDVLPPTMNPTILAIDGGGVRGGIPLEYLLLIQESLGPQCKIQELVDLSVGSSSGRFISHTPPDAAFR</sequence>
<reference evidence="4 5" key="1">
    <citation type="submission" date="2019-03" db="EMBL/GenBank/DDBJ databases">
        <title>The genome sequence of a newly discovered highly antifungal drug resistant Aspergillus species, Aspergillus tanneri NIH 1004.</title>
        <authorList>
            <person name="Mounaud S."/>
            <person name="Singh I."/>
            <person name="Joardar V."/>
            <person name="Pakala S."/>
            <person name="Pakala S."/>
            <person name="Venepally P."/>
            <person name="Hoover J."/>
            <person name="Nierman W."/>
            <person name="Chung J."/>
            <person name="Losada L."/>
        </authorList>
    </citation>
    <scope>NUCLEOTIDE SEQUENCE [LARGE SCALE GENOMIC DNA]</scope>
    <source>
        <strain evidence="4 5">NIH1004</strain>
    </source>
</reference>
<dbReference type="EMBL" id="SOSA01000203">
    <property type="protein sequence ID" value="THC94529.1"/>
    <property type="molecule type" value="Genomic_DNA"/>
</dbReference>
<proteinExistence type="predicted"/>
<protein>
    <recommendedName>
        <fullName evidence="6">PNPLA domain-containing protein</fullName>
    </recommendedName>
</protein>
<dbReference type="GO" id="GO:0016705">
    <property type="term" value="F:oxidoreductase activity, acting on paired donors, with incorporation or reduction of molecular oxygen"/>
    <property type="evidence" value="ECO:0007669"/>
    <property type="project" value="InterPro"/>
</dbReference>
<evidence type="ECO:0000256" key="1">
    <source>
        <dbReference type="ARBA" id="ARBA00022723"/>
    </source>
</evidence>